<accession>A0ABS2QXG7</accession>
<dbReference type="InterPro" id="IPR001279">
    <property type="entry name" value="Metallo-B-lactamas"/>
</dbReference>
<dbReference type="SMART" id="SM00849">
    <property type="entry name" value="Lactamase_B"/>
    <property type="match status" value="1"/>
</dbReference>
<dbReference type="InterPro" id="IPR050855">
    <property type="entry name" value="NDM-1-like"/>
</dbReference>
<protein>
    <submittedName>
        <fullName evidence="2">Glyoxylase-like metal-dependent hydrolase (Beta-lactamase superfamily II)</fullName>
    </submittedName>
</protein>
<name>A0ABS2QXG7_9BACI</name>
<keyword evidence="3" id="KW-1185">Reference proteome</keyword>
<proteinExistence type="predicted"/>
<dbReference type="Pfam" id="PF00753">
    <property type="entry name" value="Lactamase_B"/>
    <property type="match status" value="1"/>
</dbReference>
<feature type="domain" description="Metallo-beta-lactamase" evidence="1">
    <location>
        <begin position="23"/>
        <end position="222"/>
    </location>
</feature>
<dbReference type="InterPro" id="IPR036866">
    <property type="entry name" value="RibonucZ/Hydroxyglut_hydro"/>
</dbReference>
<evidence type="ECO:0000313" key="3">
    <source>
        <dbReference type="Proteomes" id="UP000809829"/>
    </source>
</evidence>
<dbReference type="PANTHER" id="PTHR42951">
    <property type="entry name" value="METALLO-BETA-LACTAMASE DOMAIN-CONTAINING"/>
    <property type="match status" value="1"/>
</dbReference>
<dbReference type="PANTHER" id="PTHR42951:SF4">
    <property type="entry name" value="ACYL-COENZYME A THIOESTERASE MBLAC2"/>
    <property type="match status" value="1"/>
</dbReference>
<gene>
    <name evidence="2" type="ORF">JOC83_002727</name>
</gene>
<reference evidence="2 3" key="1">
    <citation type="submission" date="2021-01" db="EMBL/GenBank/DDBJ databases">
        <title>Genomic Encyclopedia of Type Strains, Phase IV (KMG-IV): sequencing the most valuable type-strain genomes for metagenomic binning, comparative biology and taxonomic classification.</title>
        <authorList>
            <person name="Goeker M."/>
        </authorList>
    </citation>
    <scope>NUCLEOTIDE SEQUENCE [LARGE SCALE GENOMIC DNA]</scope>
    <source>
        <strain evidence="2 3">DSM 104297</strain>
    </source>
</reference>
<evidence type="ECO:0000313" key="2">
    <source>
        <dbReference type="EMBL" id="MBM7703878.1"/>
    </source>
</evidence>
<dbReference type="RefSeq" id="WP_205187872.1">
    <property type="nucleotide sequence ID" value="NZ_JAFBFC010000004.1"/>
</dbReference>
<dbReference type="SUPFAM" id="SSF56281">
    <property type="entry name" value="Metallo-hydrolase/oxidoreductase"/>
    <property type="match status" value="1"/>
</dbReference>
<comment type="caution">
    <text evidence="2">The sequence shown here is derived from an EMBL/GenBank/DDBJ whole genome shotgun (WGS) entry which is preliminary data.</text>
</comment>
<dbReference type="Proteomes" id="UP000809829">
    <property type="component" value="Unassembled WGS sequence"/>
</dbReference>
<dbReference type="EMBL" id="JAFBFC010000004">
    <property type="protein sequence ID" value="MBM7703878.1"/>
    <property type="molecule type" value="Genomic_DNA"/>
</dbReference>
<evidence type="ECO:0000259" key="1">
    <source>
        <dbReference type="SMART" id="SM00849"/>
    </source>
</evidence>
<sequence length="284" mass="32404">MKAALQQLTQSVFYLPSDSATDRPVLGAIQGKNQTLLVDAGNSSAHAKLFLSELKKQDLYAITSVVLTHWHWDHIFGTKEMNLFTLSSEQTKQAIEKMINYEWTDEALEERVKEGIEIQFCADMIKAEFGDNRRIEIQLPNMTINKLVRIDLGNIHCTIEHVGGDHASDSTIVYVEEENVLFLGDCLYPNLYSKTPQYTVKHTRALLQALGKYKANHYVLSHELPLSPVQYNEYIQLLAILCELTETHQGNKQNITEALSIRLNKELNEDERETIDCFVNGYID</sequence>
<dbReference type="Gene3D" id="3.60.15.10">
    <property type="entry name" value="Ribonuclease Z/Hydroxyacylglutathione hydrolase-like"/>
    <property type="match status" value="1"/>
</dbReference>
<organism evidence="2 3">
    <name type="scientific">Priestia iocasae</name>
    <dbReference type="NCBI Taxonomy" id="2291674"/>
    <lineage>
        <taxon>Bacteria</taxon>
        <taxon>Bacillati</taxon>
        <taxon>Bacillota</taxon>
        <taxon>Bacilli</taxon>
        <taxon>Bacillales</taxon>
        <taxon>Bacillaceae</taxon>
        <taxon>Priestia</taxon>
    </lineage>
</organism>